<dbReference type="Proteomes" id="UP000283479">
    <property type="component" value="Unassembled WGS sequence"/>
</dbReference>
<accession>A0A438AVM3</accession>
<dbReference type="AlphaFoldDB" id="A0A438AVM3"/>
<reference evidence="2 3" key="1">
    <citation type="submission" date="2018-11" db="EMBL/GenBank/DDBJ databases">
        <title>Rhodococcus spongicola sp. nov. and Rhodococcus xishaensis sp. nov. from marine sponges.</title>
        <authorList>
            <person name="Li L."/>
            <person name="Lin H.W."/>
        </authorList>
    </citation>
    <scope>NUCLEOTIDE SEQUENCE [LARGE SCALE GENOMIC DNA]</scope>
    <source>
        <strain evidence="2 3">LHW51113</strain>
    </source>
</reference>
<sequence length="133" mass="13995">MPTLIEVTLEEVNGGDEIVYTFQGQGAVSWSLRPVAEAIAHGGLGVQHVAGSTIIQVDLAGVGPSPENREADEPRRLANAGLGNVVEVVEMPLSGSVAQSFIGLRQNASNVEVHHRTDGEHAQLVVTIEGEHT</sequence>
<comment type="caution">
    <text evidence="2">The sequence shown here is derived from an EMBL/GenBank/DDBJ whole genome shotgun (WGS) entry which is preliminary data.</text>
</comment>
<dbReference type="Pfam" id="PF24837">
    <property type="entry name" value="AMIN-like"/>
    <property type="match status" value="1"/>
</dbReference>
<evidence type="ECO:0000259" key="1">
    <source>
        <dbReference type="Pfam" id="PF24837"/>
    </source>
</evidence>
<dbReference type="RefSeq" id="WP_127952861.1">
    <property type="nucleotide sequence ID" value="NZ_RKLO01000003.1"/>
</dbReference>
<organism evidence="2 3">
    <name type="scientific">Rhodococcus xishaensis</name>
    <dbReference type="NCBI Taxonomy" id="2487364"/>
    <lineage>
        <taxon>Bacteria</taxon>
        <taxon>Bacillati</taxon>
        <taxon>Actinomycetota</taxon>
        <taxon>Actinomycetes</taxon>
        <taxon>Mycobacteriales</taxon>
        <taxon>Nocardiaceae</taxon>
        <taxon>Rhodococcus</taxon>
    </lineage>
</organism>
<dbReference type="EMBL" id="RKLO01000003">
    <property type="protein sequence ID" value="RVW02768.1"/>
    <property type="molecule type" value="Genomic_DNA"/>
</dbReference>
<name>A0A438AVM3_9NOCA</name>
<dbReference type="OrthoDB" id="9833872at2"/>
<gene>
    <name evidence="2" type="ORF">EGT50_08435</name>
</gene>
<dbReference type="InterPro" id="IPR056303">
    <property type="entry name" value="AMIN-like"/>
</dbReference>
<evidence type="ECO:0000313" key="2">
    <source>
        <dbReference type="EMBL" id="RVW02768.1"/>
    </source>
</evidence>
<proteinExistence type="predicted"/>
<evidence type="ECO:0000313" key="3">
    <source>
        <dbReference type="Proteomes" id="UP000283479"/>
    </source>
</evidence>
<keyword evidence="3" id="KW-1185">Reference proteome</keyword>
<feature type="domain" description="AMIN-like" evidence="1">
    <location>
        <begin position="4"/>
        <end position="128"/>
    </location>
</feature>
<protein>
    <recommendedName>
        <fullName evidence="1">AMIN-like domain-containing protein</fullName>
    </recommendedName>
</protein>